<accession>A0A446ZI81</accession>
<dbReference type="EMBL" id="LS999521">
    <property type="protein sequence ID" value="VAX44232.1"/>
    <property type="molecule type" value="Genomic_DNA"/>
</dbReference>
<proteinExistence type="predicted"/>
<evidence type="ECO:0000313" key="2">
    <source>
        <dbReference type="Proteomes" id="UP000294355"/>
    </source>
</evidence>
<sequence>MTLTGASTKRDTSGSVVAKELDRKVILVTVPTDGKVRVGLYFNQVSKQIGYIINGTNYGYLNLLAENSLKSIGFKGTGIQSSNVNSKFLGKIIDKANIQFTYPTGTTDICGSTI</sequence>
<dbReference type="Pfam" id="PF16223">
    <property type="entry name" value="DUF4882"/>
    <property type="match status" value="1"/>
</dbReference>
<evidence type="ECO:0008006" key="3">
    <source>
        <dbReference type="Google" id="ProtNLM"/>
    </source>
</evidence>
<dbReference type="Proteomes" id="UP000294355">
    <property type="component" value="Chromosome"/>
</dbReference>
<dbReference type="RefSeq" id="WP_227549237.1">
    <property type="nucleotide sequence ID" value="NZ_LS999521.1"/>
</dbReference>
<gene>
    <name evidence="1" type="ORF">AC2117_01411</name>
</gene>
<protein>
    <recommendedName>
        <fullName evidence="3">DUF4882 domain-containing protein</fullName>
    </recommendedName>
</protein>
<dbReference type="AlphaFoldDB" id="A0A446ZI81"/>
<name>A0A446ZI81_ACICA</name>
<organism evidence="1 2">
    <name type="scientific">Acinetobacter calcoaceticus</name>
    <dbReference type="NCBI Taxonomy" id="471"/>
    <lineage>
        <taxon>Bacteria</taxon>
        <taxon>Pseudomonadati</taxon>
        <taxon>Pseudomonadota</taxon>
        <taxon>Gammaproteobacteria</taxon>
        <taxon>Moraxellales</taxon>
        <taxon>Moraxellaceae</taxon>
        <taxon>Acinetobacter</taxon>
        <taxon>Acinetobacter calcoaceticus/baumannii complex</taxon>
    </lineage>
</organism>
<evidence type="ECO:0000313" key="1">
    <source>
        <dbReference type="EMBL" id="VAX44232.1"/>
    </source>
</evidence>
<reference evidence="1 2" key="1">
    <citation type="submission" date="2018-08" db="EMBL/GenBank/DDBJ databases">
        <authorList>
            <person name="Gonzaga-Molto A."/>
        </authorList>
    </citation>
    <scope>NUCLEOTIDE SEQUENCE [LARGE SCALE GENOMIC DNA]</scope>
    <source>
        <strain evidence="1">Acinetobacter calcoaceticus str. 2117</strain>
    </source>
</reference>
<dbReference type="InterPro" id="IPR032620">
    <property type="entry name" value="DUF4882"/>
</dbReference>